<feature type="region of interest" description="Disordered" evidence="1">
    <location>
        <begin position="1822"/>
        <end position="1940"/>
    </location>
</feature>
<feature type="region of interest" description="Disordered" evidence="1">
    <location>
        <begin position="2026"/>
        <end position="2066"/>
    </location>
</feature>
<feature type="region of interest" description="Disordered" evidence="1">
    <location>
        <begin position="977"/>
        <end position="1016"/>
    </location>
</feature>
<feature type="region of interest" description="Disordered" evidence="1">
    <location>
        <begin position="1738"/>
        <end position="1804"/>
    </location>
</feature>
<feature type="compositionally biased region" description="Low complexity" evidence="1">
    <location>
        <begin position="1853"/>
        <end position="1868"/>
    </location>
</feature>
<feature type="compositionally biased region" description="Low complexity" evidence="1">
    <location>
        <begin position="2155"/>
        <end position="2174"/>
    </location>
</feature>
<feature type="compositionally biased region" description="Low complexity" evidence="1">
    <location>
        <begin position="1305"/>
        <end position="1320"/>
    </location>
</feature>
<feature type="compositionally biased region" description="Polar residues" evidence="1">
    <location>
        <begin position="1746"/>
        <end position="1765"/>
    </location>
</feature>
<evidence type="ECO:0000256" key="1">
    <source>
        <dbReference type="SAM" id="MobiDB-lite"/>
    </source>
</evidence>
<feature type="compositionally biased region" description="Polar residues" evidence="1">
    <location>
        <begin position="1127"/>
        <end position="1139"/>
    </location>
</feature>
<feature type="compositionally biased region" description="Polar residues" evidence="1">
    <location>
        <begin position="1249"/>
        <end position="1262"/>
    </location>
</feature>
<feature type="chain" id="PRO_5035751396" evidence="2">
    <location>
        <begin position="18"/>
        <end position="2632"/>
    </location>
</feature>
<feature type="compositionally biased region" description="Low complexity" evidence="1">
    <location>
        <begin position="2115"/>
        <end position="2130"/>
    </location>
</feature>
<feature type="region of interest" description="Disordered" evidence="1">
    <location>
        <begin position="692"/>
        <end position="756"/>
    </location>
</feature>
<evidence type="ECO:0000256" key="2">
    <source>
        <dbReference type="SAM" id="SignalP"/>
    </source>
</evidence>
<feature type="compositionally biased region" description="Polar residues" evidence="1">
    <location>
        <begin position="2175"/>
        <end position="2187"/>
    </location>
</feature>
<feature type="region of interest" description="Disordered" evidence="1">
    <location>
        <begin position="450"/>
        <end position="487"/>
    </location>
</feature>
<dbReference type="EMBL" id="CAJQZP010000693">
    <property type="protein sequence ID" value="CAG4978742.1"/>
    <property type="molecule type" value="Genomic_DNA"/>
</dbReference>
<feature type="region of interest" description="Disordered" evidence="1">
    <location>
        <begin position="1070"/>
        <end position="1139"/>
    </location>
</feature>
<feature type="region of interest" description="Disordered" evidence="1">
    <location>
        <begin position="2192"/>
        <end position="2211"/>
    </location>
</feature>
<feature type="compositionally biased region" description="Low complexity" evidence="1">
    <location>
        <begin position="1893"/>
        <end position="1912"/>
    </location>
</feature>
<feature type="compositionally biased region" description="Low complexity" evidence="1">
    <location>
        <begin position="450"/>
        <end position="474"/>
    </location>
</feature>
<feature type="region of interest" description="Disordered" evidence="1">
    <location>
        <begin position="1299"/>
        <end position="1396"/>
    </location>
</feature>
<dbReference type="OrthoDB" id="8037009at2759"/>
<feature type="compositionally biased region" description="Polar residues" evidence="1">
    <location>
        <begin position="1913"/>
        <end position="1940"/>
    </location>
</feature>
<name>A0A8S3WUV3_PARAO</name>
<gene>
    <name evidence="3" type="ORF">PAPOLLO_LOCUS9750</name>
</gene>
<feature type="region of interest" description="Disordered" evidence="1">
    <location>
        <begin position="1502"/>
        <end position="1653"/>
    </location>
</feature>
<feature type="compositionally biased region" description="Polar residues" evidence="1">
    <location>
        <begin position="1773"/>
        <end position="1790"/>
    </location>
</feature>
<dbReference type="Proteomes" id="UP000691718">
    <property type="component" value="Unassembled WGS sequence"/>
</dbReference>
<keyword evidence="4" id="KW-1185">Reference proteome</keyword>
<feature type="compositionally biased region" description="Low complexity" evidence="1">
    <location>
        <begin position="2091"/>
        <end position="2106"/>
    </location>
</feature>
<sequence>MKLLCALVLTLTNLVIATPFGFSVKGSGASAKAGAVTAPFGIFGVVQPVASNAGYRGSFSKPSSSISASGGTALGSSSFSHNSAQDNRAPWPGYGTSFTTQAQAVGQNILTFPQVNKNSITSFSDTSIVATTGANGQTEITGSYPSENSNDLYLNNSGASDFQYQVPSEKQEKNPSSTLGEGSLKSETYEISKPNALNFTTISKVPDQSVNFKETPKVQKESSQIVTGGSAYLTFPNGLEGNTVPQITVASSENYQISEKKPNYNGGFGGPPGILKPFDKGSIFKSNDSANAFLNYKPNVQLSAPVTTKPEGFDYTPENTIKPSYAYTNKGSTDKTKPTVQPLSSGSSNFNADISYKPERNPTYAVQIEPTFANNIGKPLSVLKPNDDQVHILQHFYETTHTSDGTLSQSIEDSSKPQFFLQIPSKFNKPTIDGFSESKPINKVQVAVQAYPNNGPNSSSNYNVNYENDNAGNESSEKLSNKPTKQSLYTSSFGAPAGVLKPFDQLSPSSTFASALENPEVYDTSKSYLGFTVTGQKETTNTGGSSNILSATEQPSMISANYNTNPAPFISSTPKVNKEDNVTNTVQIETNQPSNKPSQSSSFNLTNQKTPSLFNVASSGVQSSTLGSNSYPIKPQSQLPEKQVFESGSQNKPLLSNTFGTFGTPKPTSYLGSTAYTSFSYPGYGNSGVFGSSDKSKPTSQFTTTNQYKPSFTTSFGGQSGVLKPSNQPTQTSSTFISSNKPTNYKPVATPSPLNIAKPNEDYLVADPKDSSIVNNFGIVSSSPQQSSDTAPHQPSIVNTSYNTSPAPFISSNSPSSESNAENHKDASGPAISSTSKTDKKDDVTTTVQTETNQSSNEPSQSSSLNLTNQKNPSLFNVASSVVQSSTLGSNSYSIKPQSQLPEKQVFESGSQNKPLLSNTFGTFGTSKPTIYPDSTAYTSFSSPGYGNSGVFGSSDKSKPTGQFTTTNQYKPSFTTSFGGQSGVLKPSNQPTQTSSTFISSNKPTNYKPVVTPSPLNIAKPNEDYLVTDQKDSSIVNNFGTVSSLPQQLSDTASQQLSIVNTSYNMSPAPFISSNSPSSESNTENHKDASGPAISSTSKTDKKDDVTTTVQTETNQPSNKPSQSSSFNLTNQKNPSLFNVASSGVQSSTLGLNSYPIKPQSQLPEKQVFEFGSQKKPLLSNTFGTFGTPKPTSYLGSTAYTSFSYPGYGNSGVFESLDKSKPTSQFTTTNQYKPSFTTSFGGQSGVLKPSNQPTQTNSTFISSYKPTNYKPVVTPSPLNIAKPNEDYLVTDQKDSSIVNNFGIGSSSPQQSSDTASQQPSIVNTSYNTSPAPFILSNSPSSESNAENHKDASGPAISSTSKTDKKDDVTTTVQTETNQPSNKPSQSSSFNLTNQKNPSLFNVASSAVQSSTLGSNSYPIKPQSQLPEKQVFESGSQNKPLLSNTFGTFGTPIPTSYPDSTAYTSFPSPGYGNSGVFGSSDKSKPTSQFTTTNQYKPSFTTSFGGQSGVLKPSNQPIQTSSTFISSNKPTNYKPVATPSPLNIAKPNEDYLVTDPKDSSIVNNFGTVSSSPQQSSDTAPQQPFIVNTSYNTSPAPFISSNSPSSESNAENHKDASGPAISSTSKTDKKDDVTTTVQTEANQPSNEPSQSSSLNLINQKNPSLFNVASSGVQSSTLGSNSYPIKPQYQLPEKQVFESGSQNKPLLSNTFGTFGTPKPTIYPDSTAYTSFTSPGYGNSGVFGSSDKSKPTSQFTTTNQYKPSFTTSFGGQSGVLKPSNQPTQTSSTFISSYKPTNYKPVVTPSPLNIAKPNEDYLVTDQKDSSIVNNFGTGSSSPQQSSDTASQQPSIVNTSYNTSPAPFISSNSPSSESNAENHKDASSPAISSTSKTDKKDDVTTTVQTETNQPSNKPSQSSSFNLTNQKNPPLFNVASSGVQSSTLGSNSYPIKPQSQLPEKQVFESGSQKKPLLSNTFGTFGTPKPTSYLGSTAYTSFSYPGYGNSGVFGSLDKSKPTSQFTTTNQYKPSFTTSFGGQSGVLKPSNQPTQTSSTFISSYKPTNYKPVVTPSPLNIAKPNEDYLVTDQKDSSIVNNFGTGSSSPQQSSDTASQQPSIVNTSYNTSPAPFISSNSPSSESNAENHKDASSPAISSTSKTDKKDDVTTTVQTETNQPSNKPSQSSSFNLTNQKNPSLFNVASSGVQSSTLGSNSYPIKPQSQLPEKQVFESGSQKKPLLSNTFGTFGTPKPTSYPDSTAYTSFSPPGYGNSGVLGSFTTSFGGQSGAQTSSFTSQNKPQSSSDFGVQIGIFPSNLVSSNTPLTSKPFVSPVSLNKSPQKVSELNHYNLESVTGFQSAYVPSKSSSQQFSGNSALFNIQQSDFHLSKPNIQNSVIGQPISTTVQLPYAGGFGGPAGILKPNEFSAPANHINILSQYNPNHYNQALATPHRELNLASYSGGFGGSSGVLKPVKKEINTSAGNTVNDNQYFSIVHSSGLQGTLTENPAHSNYNLIPNKSLTEVQSNFEQSTLGSKATEEAQSGVEYQASVAATKGAGEFINPSHNIQSLERSINNGASSGIGLELPKNNKSLNGQIGGLKILRLIASNQGSTENGISSNAFGKSLAPGSAIAQGSSGFITKNVFGRK</sequence>
<feature type="compositionally biased region" description="Polar residues" evidence="1">
    <location>
        <begin position="1558"/>
        <end position="1590"/>
    </location>
</feature>
<feature type="compositionally biased region" description="Polar residues" evidence="1">
    <location>
        <begin position="698"/>
        <end position="717"/>
    </location>
</feature>
<accession>A0A8S3WUV3</accession>
<feature type="region of interest" description="Disordered" evidence="1">
    <location>
        <begin position="324"/>
        <end position="356"/>
    </location>
</feature>
<feature type="compositionally biased region" description="Polar residues" evidence="1">
    <location>
        <begin position="776"/>
        <end position="804"/>
    </location>
</feature>
<feature type="compositionally biased region" description="Polar residues" evidence="1">
    <location>
        <begin position="725"/>
        <end position="743"/>
    </location>
</feature>
<feature type="compositionally biased region" description="Low complexity" evidence="1">
    <location>
        <begin position="1369"/>
        <end position="1388"/>
    </location>
</feature>
<feature type="region of interest" description="Disordered" evidence="1">
    <location>
        <begin position="1242"/>
        <end position="1262"/>
    </location>
</feature>
<feature type="compositionally biased region" description="Low complexity" evidence="1">
    <location>
        <begin position="1107"/>
        <end position="1126"/>
    </location>
</feature>
<feature type="compositionally biased region" description="Low complexity" evidence="1">
    <location>
        <begin position="805"/>
        <end position="820"/>
    </location>
</feature>
<feature type="compositionally biased region" description="Polar residues" evidence="1">
    <location>
        <begin position="987"/>
        <end position="1005"/>
    </location>
</feature>
<evidence type="ECO:0000313" key="4">
    <source>
        <dbReference type="Proteomes" id="UP000691718"/>
    </source>
</evidence>
<feature type="compositionally biased region" description="Polar residues" evidence="1">
    <location>
        <begin position="1321"/>
        <end position="1330"/>
    </location>
</feature>
<feature type="compositionally biased region" description="Low complexity" evidence="1">
    <location>
        <begin position="1070"/>
        <end position="1081"/>
    </location>
</feature>
<comment type="caution">
    <text evidence="3">The sequence shown here is derived from an EMBL/GenBank/DDBJ whole genome shotgun (WGS) entry which is preliminary data.</text>
</comment>
<feature type="compositionally biased region" description="Low complexity" evidence="1">
    <location>
        <begin position="1640"/>
        <end position="1653"/>
    </location>
</feature>
<feature type="compositionally biased region" description="Low complexity" evidence="1">
    <location>
        <begin position="845"/>
        <end position="867"/>
    </location>
</feature>
<evidence type="ECO:0000313" key="3">
    <source>
        <dbReference type="EMBL" id="CAG4978742.1"/>
    </source>
</evidence>
<organism evidence="3 4">
    <name type="scientific">Parnassius apollo</name>
    <name type="common">Apollo butterfly</name>
    <name type="synonym">Papilio apollo</name>
    <dbReference type="NCBI Taxonomy" id="110799"/>
    <lineage>
        <taxon>Eukaryota</taxon>
        <taxon>Metazoa</taxon>
        <taxon>Ecdysozoa</taxon>
        <taxon>Arthropoda</taxon>
        <taxon>Hexapoda</taxon>
        <taxon>Insecta</taxon>
        <taxon>Pterygota</taxon>
        <taxon>Neoptera</taxon>
        <taxon>Endopterygota</taxon>
        <taxon>Lepidoptera</taxon>
        <taxon>Glossata</taxon>
        <taxon>Ditrysia</taxon>
        <taxon>Papilionoidea</taxon>
        <taxon>Papilionidae</taxon>
        <taxon>Parnassiinae</taxon>
        <taxon>Parnassini</taxon>
        <taxon>Parnassius</taxon>
        <taxon>Parnassius</taxon>
    </lineage>
</organism>
<reference evidence="3" key="1">
    <citation type="submission" date="2021-04" db="EMBL/GenBank/DDBJ databases">
        <authorList>
            <person name="Tunstrom K."/>
        </authorList>
    </citation>
    <scope>NUCLEOTIDE SEQUENCE</scope>
</reference>
<feature type="region of interest" description="Disordered" evidence="1">
    <location>
        <begin position="776"/>
        <end position="871"/>
    </location>
</feature>
<feature type="compositionally biased region" description="Low complexity" evidence="1">
    <location>
        <begin position="1591"/>
        <end position="1606"/>
    </location>
</feature>
<feature type="compositionally biased region" description="Polar residues" evidence="1">
    <location>
        <begin position="338"/>
        <end position="352"/>
    </location>
</feature>
<protein>
    <submittedName>
        <fullName evidence="3">(apollo) hypothetical protein</fullName>
    </submittedName>
</protein>
<keyword evidence="2" id="KW-0732">Signal</keyword>
<feature type="compositionally biased region" description="Polar residues" evidence="1">
    <location>
        <begin position="1511"/>
        <end position="1529"/>
    </location>
</feature>
<feature type="region of interest" description="Disordered" evidence="1">
    <location>
        <begin position="2084"/>
        <end position="2187"/>
    </location>
</feature>
<feature type="compositionally biased region" description="Polar residues" evidence="1">
    <location>
        <begin position="2035"/>
        <end position="2052"/>
    </location>
</feature>
<feature type="compositionally biased region" description="Low complexity" evidence="1">
    <location>
        <begin position="1829"/>
        <end position="1844"/>
    </location>
</feature>
<feature type="signal peptide" evidence="2">
    <location>
        <begin position="1"/>
        <end position="17"/>
    </location>
</feature>
<proteinExistence type="predicted"/>